<dbReference type="InterPro" id="IPR004385">
    <property type="entry name" value="NDP_pyrophosphatase"/>
</dbReference>
<dbReference type="SUPFAM" id="SSF55811">
    <property type="entry name" value="Nudix"/>
    <property type="match status" value="1"/>
</dbReference>
<dbReference type="GO" id="GO:0008768">
    <property type="term" value="F:UDP-sugar diphosphatase activity"/>
    <property type="evidence" value="ECO:0007669"/>
    <property type="project" value="TreeGrafter"/>
</dbReference>
<dbReference type="RefSeq" id="WP_044418197.1">
    <property type="nucleotide sequence ID" value="NZ_CP041070.1"/>
</dbReference>
<dbReference type="PANTHER" id="PTHR11839">
    <property type="entry name" value="UDP/ADP-SUGAR PYROPHOSPHATASE"/>
    <property type="match status" value="1"/>
</dbReference>
<evidence type="ECO:0000256" key="1">
    <source>
        <dbReference type="ARBA" id="ARBA00001946"/>
    </source>
</evidence>
<comment type="caution">
    <text evidence="6">The sequence shown here is derived from an EMBL/GenBank/DDBJ whole genome shotgun (WGS) entry which is preliminary data.</text>
</comment>
<dbReference type="OrthoDB" id="5360793at2"/>
<dbReference type="EMBL" id="PDKO01000001">
    <property type="protein sequence ID" value="RXJ64662.1"/>
    <property type="molecule type" value="Genomic_DNA"/>
</dbReference>
<feature type="short sequence motif" description="Nudix box" evidence="4">
    <location>
        <begin position="82"/>
        <end position="104"/>
    </location>
</feature>
<accession>A0A4Q0Y3G5</accession>
<dbReference type="NCBIfam" id="TIGR00052">
    <property type="entry name" value="nudix-type nucleoside diphosphatase, YffH/AdpP family"/>
    <property type="match status" value="1"/>
</dbReference>
<organism evidence="6 7">
    <name type="scientific">Halarcobacter anaerophilus</name>
    <dbReference type="NCBI Taxonomy" id="877500"/>
    <lineage>
        <taxon>Bacteria</taxon>
        <taxon>Pseudomonadati</taxon>
        <taxon>Campylobacterota</taxon>
        <taxon>Epsilonproteobacteria</taxon>
        <taxon>Campylobacterales</taxon>
        <taxon>Arcobacteraceae</taxon>
        <taxon>Halarcobacter</taxon>
    </lineage>
</organism>
<keyword evidence="3" id="KW-0479">Metal-binding</keyword>
<dbReference type="GO" id="GO:0006753">
    <property type="term" value="P:nucleoside phosphate metabolic process"/>
    <property type="evidence" value="ECO:0007669"/>
    <property type="project" value="TreeGrafter"/>
</dbReference>
<dbReference type="GO" id="GO:0046872">
    <property type="term" value="F:metal ion binding"/>
    <property type="evidence" value="ECO:0007669"/>
    <property type="project" value="UniProtKB-KW"/>
</dbReference>
<name>A0A4Q0Y3G5_9BACT</name>
<evidence type="ECO:0000313" key="6">
    <source>
        <dbReference type="EMBL" id="RXJ64662.1"/>
    </source>
</evidence>
<dbReference type="InterPro" id="IPR015797">
    <property type="entry name" value="NUDIX_hydrolase-like_dom_sf"/>
</dbReference>
<feature type="domain" description="Nudix hydrolase" evidence="5">
    <location>
        <begin position="39"/>
        <end position="179"/>
    </location>
</feature>
<keyword evidence="7" id="KW-1185">Reference proteome</keyword>
<gene>
    <name evidence="6" type="ORF">CRV06_01505</name>
</gene>
<feature type="binding site" evidence="3">
    <location>
        <position position="150"/>
    </location>
    <ligand>
        <name>Mg(2+)</name>
        <dbReference type="ChEBI" id="CHEBI:18420"/>
        <label>1</label>
    </ligand>
</feature>
<protein>
    <submittedName>
        <fullName evidence="6">NUDIX hydrolase</fullName>
    </submittedName>
</protein>
<sequence>MNNKIEEFKTAELKETKFVHPVKITYKQNGTQKVWEAVKSFDSVAILLFHKTKNAFLLVKQFRAPVFLNDKSKLCTYELCAGLVDKDKSLEQIVKEEVDEECGYNVPLEKIEKITSFYTNVGVSGGAQNLYYAEIDESMKIHEGGGIHDEEIDLMYLPIGEYKEFMYDESKAKTPGLLFSFLWFMENKLDEK</sequence>
<evidence type="ECO:0000313" key="7">
    <source>
        <dbReference type="Proteomes" id="UP000290191"/>
    </source>
</evidence>
<evidence type="ECO:0000256" key="4">
    <source>
        <dbReference type="PIRSR" id="PIRSR604385-3"/>
    </source>
</evidence>
<comment type="cofactor">
    <cofactor evidence="1 3">
        <name>Mg(2+)</name>
        <dbReference type="ChEBI" id="CHEBI:18420"/>
    </cofactor>
</comment>
<dbReference type="PROSITE" id="PS51462">
    <property type="entry name" value="NUDIX"/>
    <property type="match status" value="1"/>
</dbReference>
<dbReference type="PANTHER" id="PTHR11839:SF15">
    <property type="entry name" value="URIDINE DIPHOSPHATE GLUCOSE PYROPHOSPHATASE NUDT14"/>
    <property type="match status" value="1"/>
</dbReference>
<feature type="binding site" evidence="3">
    <location>
        <position position="97"/>
    </location>
    <ligand>
        <name>Mg(2+)</name>
        <dbReference type="ChEBI" id="CHEBI:18420"/>
        <label>1</label>
    </ligand>
</feature>
<evidence type="ECO:0000256" key="2">
    <source>
        <dbReference type="ARBA" id="ARBA00022801"/>
    </source>
</evidence>
<evidence type="ECO:0000256" key="3">
    <source>
        <dbReference type="PIRSR" id="PIRSR604385-2"/>
    </source>
</evidence>
<reference evidence="6 7" key="1">
    <citation type="submission" date="2017-10" db="EMBL/GenBank/DDBJ databases">
        <title>Genomics of the genus Arcobacter.</title>
        <authorList>
            <person name="Perez-Cataluna A."/>
            <person name="Figueras M.J."/>
        </authorList>
    </citation>
    <scope>NUCLEOTIDE SEQUENCE [LARGE SCALE GENOMIC DNA]</scope>
    <source>
        <strain evidence="6 7">DSM 24636</strain>
    </source>
</reference>
<dbReference type="AlphaFoldDB" id="A0A4Q0Y3G5"/>
<keyword evidence="3" id="KW-0460">Magnesium</keyword>
<dbReference type="Gene3D" id="3.90.79.10">
    <property type="entry name" value="Nucleoside Triphosphate Pyrophosphohydrolase"/>
    <property type="match status" value="1"/>
</dbReference>
<keyword evidence="2 6" id="KW-0378">Hydrolase</keyword>
<dbReference type="GO" id="GO:0019693">
    <property type="term" value="P:ribose phosphate metabolic process"/>
    <property type="evidence" value="ECO:0007669"/>
    <property type="project" value="TreeGrafter"/>
</dbReference>
<feature type="binding site" evidence="3">
    <location>
        <position position="101"/>
    </location>
    <ligand>
        <name>Mg(2+)</name>
        <dbReference type="ChEBI" id="CHEBI:18420"/>
        <label>1</label>
    </ligand>
</feature>
<dbReference type="Proteomes" id="UP000290191">
    <property type="component" value="Unassembled WGS sequence"/>
</dbReference>
<proteinExistence type="predicted"/>
<dbReference type="STRING" id="877500.GCA_000935065_02420"/>
<evidence type="ECO:0000259" key="5">
    <source>
        <dbReference type="PROSITE" id="PS51462"/>
    </source>
</evidence>
<dbReference type="CDD" id="cd18887">
    <property type="entry name" value="NUDIX_UGPPase_Nudt14"/>
    <property type="match status" value="1"/>
</dbReference>
<feature type="binding site" evidence="3">
    <location>
        <position position="81"/>
    </location>
    <ligand>
        <name>Mg(2+)</name>
        <dbReference type="ChEBI" id="CHEBI:18420"/>
        <label>1</label>
    </ligand>
</feature>
<dbReference type="InterPro" id="IPR000086">
    <property type="entry name" value="NUDIX_hydrolase_dom"/>
</dbReference>